<feature type="coiled-coil region" evidence="4">
    <location>
        <begin position="116"/>
        <end position="143"/>
    </location>
</feature>
<protein>
    <submittedName>
        <fullName evidence="7">HlyD family secretion protein</fullName>
    </submittedName>
</protein>
<evidence type="ECO:0000259" key="5">
    <source>
        <dbReference type="Pfam" id="PF25973"/>
    </source>
</evidence>
<keyword evidence="3 4" id="KW-0175">Coiled coil</keyword>
<dbReference type="Pfam" id="PF25989">
    <property type="entry name" value="YknX_C"/>
    <property type="match status" value="1"/>
</dbReference>
<comment type="caution">
    <text evidence="7">The sequence shown here is derived from an EMBL/GenBank/DDBJ whole genome shotgun (WGS) entry which is preliminary data.</text>
</comment>
<evidence type="ECO:0000256" key="2">
    <source>
        <dbReference type="ARBA" id="ARBA00022448"/>
    </source>
</evidence>
<dbReference type="SUPFAM" id="SSF111369">
    <property type="entry name" value="HlyD-like secretion proteins"/>
    <property type="match status" value="1"/>
</dbReference>
<feature type="domain" description="YknX-like C-terminal permuted SH3-like" evidence="6">
    <location>
        <begin position="343"/>
        <end position="409"/>
    </location>
</feature>
<evidence type="ECO:0000259" key="6">
    <source>
        <dbReference type="Pfam" id="PF25989"/>
    </source>
</evidence>
<dbReference type="GO" id="GO:0030313">
    <property type="term" value="C:cell envelope"/>
    <property type="evidence" value="ECO:0007669"/>
    <property type="project" value="UniProtKB-SubCell"/>
</dbReference>
<organism evidence="7 8">
    <name type="scientific">Serpentinicella alkaliphila</name>
    <dbReference type="NCBI Taxonomy" id="1734049"/>
    <lineage>
        <taxon>Bacteria</taxon>
        <taxon>Bacillati</taxon>
        <taxon>Bacillota</taxon>
        <taxon>Clostridia</taxon>
        <taxon>Peptostreptococcales</taxon>
        <taxon>Natronincolaceae</taxon>
        <taxon>Serpentinicella</taxon>
    </lineage>
</organism>
<feature type="coiled-coil region" evidence="4">
    <location>
        <begin position="168"/>
        <end position="221"/>
    </location>
</feature>
<keyword evidence="2" id="KW-0813">Transport</keyword>
<proteinExistence type="predicted"/>
<dbReference type="FunFam" id="2.40.420.20:FF:000006">
    <property type="entry name" value="RND family efflux transporter MFP subunit"/>
    <property type="match status" value="1"/>
</dbReference>
<gene>
    <name evidence="7" type="ORF">EDD79_101514</name>
</gene>
<keyword evidence="8" id="KW-1185">Reference proteome</keyword>
<dbReference type="Pfam" id="PF25973">
    <property type="entry name" value="BSH_CzcB"/>
    <property type="match status" value="1"/>
</dbReference>
<evidence type="ECO:0000256" key="3">
    <source>
        <dbReference type="ARBA" id="ARBA00023054"/>
    </source>
</evidence>
<dbReference type="Gene3D" id="2.40.420.20">
    <property type="match status" value="1"/>
</dbReference>
<reference evidence="7 8" key="1">
    <citation type="submission" date="2019-03" db="EMBL/GenBank/DDBJ databases">
        <title>Genomic Encyclopedia of Type Strains, Phase IV (KMG-IV): sequencing the most valuable type-strain genomes for metagenomic binning, comparative biology and taxonomic classification.</title>
        <authorList>
            <person name="Goeker M."/>
        </authorList>
    </citation>
    <scope>NUCLEOTIDE SEQUENCE [LARGE SCALE GENOMIC DNA]</scope>
    <source>
        <strain evidence="7 8">DSM 100013</strain>
    </source>
</reference>
<evidence type="ECO:0000256" key="4">
    <source>
        <dbReference type="SAM" id="Coils"/>
    </source>
</evidence>
<evidence type="ECO:0000256" key="1">
    <source>
        <dbReference type="ARBA" id="ARBA00004196"/>
    </source>
</evidence>
<evidence type="ECO:0000313" key="7">
    <source>
        <dbReference type="EMBL" id="TCQ02497.1"/>
    </source>
</evidence>
<dbReference type="Gene3D" id="2.40.30.170">
    <property type="match status" value="1"/>
</dbReference>
<dbReference type="RefSeq" id="WP_132848381.1">
    <property type="nucleotide sequence ID" value="NZ_CP058648.1"/>
</dbReference>
<dbReference type="PANTHER" id="PTHR32347:SF14">
    <property type="entry name" value="EFFLUX SYSTEM COMPONENT YKNX-RELATED"/>
    <property type="match status" value="1"/>
</dbReference>
<dbReference type="Gene3D" id="1.10.287.470">
    <property type="entry name" value="Helix hairpin bin"/>
    <property type="match status" value="1"/>
</dbReference>
<feature type="domain" description="CzcB-like barrel-sandwich hybrid" evidence="5">
    <location>
        <begin position="59"/>
        <end position="250"/>
    </location>
</feature>
<sequence length="413" mass="45551">MKNKKKIIVIAGIILVLTVVSIAIGGKNKAIEVNTTKVVLGDITEYVEELGEVNLENQVNIYSSVAGKVNDVFVDVGDTVKIGDILLTIDNQSILTQISILEQSKLALLSQYNEVTDMTNKEIEKLKLQISIMENKVTDAEKTANNSKKLYDAGAISQQEYQLAQTKLEVEQSTLTSLNLDLEMAKRNIVGDKSKQFESQLRQIDVQIEELTQRMKEFTLVSTINGTVISKPIEVGSFVQPGLNLMGIGDKGELYLEGDILVGEIVNISEGSIVEIHSKDLGIDGASGVVRKIHPQAFSKVSDLGIQQKRVKVEVTMKDNFEKLRPGYNLDMKIVTSRKENVLLVPKNAVFFLDGKDYVFINENNRAVIREIEKGMEAQRLVEIISGLSEGEEVIVSPSDKLSEGVAIKASEL</sequence>
<dbReference type="InterPro" id="IPR058637">
    <property type="entry name" value="YknX-like_C"/>
</dbReference>
<accession>A0A4R2TJD9</accession>
<dbReference type="InterPro" id="IPR058647">
    <property type="entry name" value="BSH_CzcB-like"/>
</dbReference>
<dbReference type="Proteomes" id="UP000295504">
    <property type="component" value="Unassembled WGS sequence"/>
</dbReference>
<dbReference type="AlphaFoldDB" id="A0A4R2TJD9"/>
<dbReference type="InterPro" id="IPR050465">
    <property type="entry name" value="UPF0194_transport"/>
</dbReference>
<dbReference type="Gene3D" id="2.40.50.100">
    <property type="match status" value="1"/>
</dbReference>
<evidence type="ECO:0000313" key="8">
    <source>
        <dbReference type="Proteomes" id="UP000295504"/>
    </source>
</evidence>
<dbReference type="EMBL" id="SLYC01000015">
    <property type="protein sequence ID" value="TCQ02497.1"/>
    <property type="molecule type" value="Genomic_DNA"/>
</dbReference>
<name>A0A4R2TJD9_9FIRM</name>
<dbReference type="OrthoDB" id="9791520at2"/>
<comment type="subcellular location">
    <subcellularLocation>
        <location evidence="1">Cell envelope</location>
    </subcellularLocation>
</comment>
<dbReference type="PANTHER" id="PTHR32347">
    <property type="entry name" value="EFFLUX SYSTEM COMPONENT YKNX-RELATED"/>
    <property type="match status" value="1"/>
</dbReference>